<proteinExistence type="predicted"/>
<dbReference type="PANTHER" id="PTHR18964:SF173">
    <property type="entry name" value="GLUCOKINASE"/>
    <property type="match status" value="1"/>
</dbReference>
<gene>
    <name evidence="1" type="ORF">KY084_07810</name>
</gene>
<dbReference type="InterPro" id="IPR000600">
    <property type="entry name" value="ROK"/>
</dbReference>
<dbReference type="Pfam" id="PF00480">
    <property type="entry name" value="ROK"/>
    <property type="match status" value="1"/>
</dbReference>
<dbReference type="EMBL" id="JAHWZX010000005">
    <property type="protein sequence ID" value="MBW4330782.1"/>
    <property type="molecule type" value="Genomic_DNA"/>
</dbReference>
<reference evidence="1 2" key="1">
    <citation type="submission" date="2021-07" db="EMBL/GenBank/DDBJ databases">
        <title>Stakelama flava sp. nov., a novel endophytic bacterium isolated from branch of Kandelia candel.</title>
        <authorList>
            <person name="Tuo L."/>
        </authorList>
    </citation>
    <scope>NUCLEOTIDE SEQUENCE [LARGE SCALE GENOMIC DNA]</scope>
    <source>
        <strain evidence="1 2">CBK3Z-3</strain>
    </source>
</reference>
<evidence type="ECO:0000313" key="2">
    <source>
        <dbReference type="Proteomes" id="UP001197214"/>
    </source>
</evidence>
<accession>A0ABS6XKP0</accession>
<dbReference type="Proteomes" id="UP001197214">
    <property type="component" value="Unassembled WGS sequence"/>
</dbReference>
<dbReference type="Pfam" id="PF13412">
    <property type="entry name" value="HTH_24"/>
    <property type="match status" value="1"/>
</dbReference>
<organism evidence="1 2">
    <name type="scientific">Stakelama flava</name>
    <dbReference type="NCBI Taxonomy" id="2860338"/>
    <lineage>
        <taxon>Bacteria</taxon>
        <taxon>Pseudomonadati</taxon>
        <taxon>Pseudomonadota</taxon>
        <taxon>Alphaproteobacteria</taxon>
        <taxon>Sphingomonadales</taxon>
        <taxon>Sphingomonadaceae</taxon>
        <taxon>Stakelama</taxon>
    </lineage>
</organism>
<keyword evidence="2" id="KW-1185">Reference proteome</keyword>
<evidence type="ECO:0000313" key="1">
    <source>
        <dbReference type="EMBL" id="MBW4330782.1"/>
    </source>
</evidence>
<dbReference type="RefSeq" id="WP_219237882.1">
    <property type="nucleotide sequence ID" value="NZ_JAHWZX010000005.1"/>
</dbReference>
<protein>
    <submittedName>
        <fullName evidence="1">ROK family transcriptional regulator</fullName>
    </submittedName>
</protein>
<sequence>MVVSLNAARKGKGRSDRTINVQRVLELLRAQGPISQADMARATALSRATVNNIIKMLRDRGVVEFHWKNGREALVALASNRGAVIVVKVEERCVRSSLFDFEGQMRFDLHNSEIACWAEEPSSPPMVLDMARRLMDASATHRAKVEGVAIAIEGPIERSTGAIAPWAWQRLPEWKGVDIQKQLARSLRVPLVVENDANLAALAEWTWGTGHGSEEFLHIICGSGVGGGLVLGGRIYRGGTGLAGEIGHMIIEETGELCFCGSRGCLTSFATEHAILAALRNSQHPRSSLREVVMSAQRGDAACQRVVFEAGQHIGKALATVVRILAPSVIAIGGPLALAGEPLLEGLRSAPEIINLRAVGESPRFCIAQVIEEAPRLGAVAAILARLDTGVSELSPWMLDPRPIPAEQTAKTA</sequence>
<name>A0ABS6XKP0_9SPHN</name>
<comment type="caution">
    <text evidence="1">The sequence shown here is derived from an EMBL/GenBank/DDBJ whole genome shotgun (WGS) entry which is preliminary data.</text>
</comment>
<dbReference type="PANTHER" id="PTHR18964">
    <property type="entry name" value="ROK (REPRESSOR, ORF, KINASE) FAMILY"/>
    <property type="match status" value="1"/>
</dbReference>